<dbReference type="PRINTS" id="PR00364">
    <property type="entry name" value="DISEASERSIST"/>
</dbReference>
<accession>A0A1R3HFE0</accession>
<comment type="caution">
    <text evidence="8">The sequence shown here is derived from an EMBL/GenBank/DDBJ whole genome shotgun (WGS) entry which is preliminary data.</text>
</comment>
<dbReference type="InterPro" id="IPR027417">
    <property type="entry name" value="P-loop_NTPase"/>
</dbReference>
<evidence type="ECO:0000259" key="7">
    <source>
        <dbReference type="Pfam" id="PF23598"/>
    </source>
</evidence>
<dbReference type="PANTHER" id="PTHR36766">
    <property type="entry name" value="PLANT BROAD-SPECTRUM MILDEW RESISTANCE PROTEIN RPW8"/>
    <property type="match status" value="1"/>
</dbReference>
<protein>
    <submittedName>
        <fullName evidence="8">Disease resistance protein</fullName>
    </submittedName>
</protein>
<dbReference type="GO" id="GO:0006952">
    <property type="term" value="P:defense response"/>
    <property type="evidence" value="ECO:0007669"/>
    <property type="project" value="UniProtKB-KW"/>
</dbReference>
<dbReference type="InterPro" id="IPR002182">
    <property type="entry name" value="NB-ARC"/>
</dbReference>
<dbReference type="AlphaFoldDB" id="A0A1R3HFE0"/>
<dbReference type="STRING" id="93759.A0A1R3HFE0"/>
<dbReference type="EMBL" id="AWUE01020284">
    <property type="protein sequence ID" value="OMO69069.1"/>
    <property type="molecule type" value="Genomic_DNA"/>
</dbReference>
<organism evidence="8 9">
    <name type="scientific">Corchorus olitorius</name>
    <dbReference type="NCBI Taxonomy" id="93759"/>
    <lineage>
        <taxon>Eukaryota</taxon>
        <taxon>Viridiplantae</taxon>
        <taxon>Streptophyta</taxon>
        <taxon>Embryophyta</taxon>
        <taxon>Tracheophyta</taxon>
        <taxon>Spermatophyta</taxon>
        <taxon>Magnoliopsida</taxon>
        <taxon>eudicotyledons</taxon>
        <taxon>Gunneridae</taxon>
        <taxon>Pentapetalae</taxon>
        <taxon>rosids</taxon>
        <taxon>malvids</taxon>
        <taxon>Malvales</taxon>
        <taxon>Malvaceae</taxon>
        <taxon>Grewioideae</taxon>
        <taxon>Apeibeae</taxon>
        <taxon>Corchorus</taxon>
    </lineage>
</organism>
<reference evidence="9" key="1">
    <citation type="submission" date="2013-09" db="EMBL/GenBank/DDBJ databases">
        <title>Corchorus olitorius genome sequencing.</title>
        <authorList>
            <person name="Alam M."/>
            <person name="Haque M.S."/>
            <person name="Islam M.S."/>
            <person name="Emdad E.M."/>
            <person name="Islam M.M."/>
            <person name="Ahmed B."/>
            <person name="Halim A."/>
            <person name="Hossen Q.M.M."/>
            <person name="Hossain M.Z."/>
            <person name="Ahmed R."/>
            <person name="Khan M.M."/>
            <person name="Islam R."/>
            <person name="Rashid M.M."/>
            <person name="Khan S.A."/>
            <person name="Rahman M.S."/>
            <person name="Alam M."/>
            <person name="Yahiya A.S."/>
            <person name="Khan M.S."/>
            <person name="Azam M.S."/>
            <person name="Haque T."/>
            <person name="Lashkar M.Z.H."/>
            <person name="Akhand A.I."/>
            <person name="Morshed G."/>
            <person name="Roy S."/>
            <person name="Uddin K.S."/>
            <person name="Rabeya T."/>
            <person name="Hossain A.S."/>
            <person name="Chowdhury A."/>
            <person name="Snigdha A.R."/>
            <person name="Mortoza M.S."/>
            <person name="Matin S.A."/>
            <person name="Hoque S.M.E."/>
            <person name="Islam M.K."/>
            <person name="Roy D.K."/>
            <person name="Haider R."/>
            <person name="Moosa M.M."/>
            <person name="Elias S.M."/>
            <person name="Hasan A.M."/>
            <person name="Jahan S."/>
            <person name="Shafiuddin M."/>
            <person name="Mahmood N."/>
            <person name="Shommy N.S."/>
        </authorList>
    </citation>
    <scope>NUCLEOTIDE SEQUENCE [LARGE SCALE GENOMIC DNA]</scope>
    <source>
        <strain evidence="9">cv. O-4</strain>
    </source>
</reference>
<dbReference type="GO" id="GO:0051707">
    <property type="term" value="P:response to other organism"/>
    <property type="evidence" value="ECO:0007669"/>
    <property type="project" value="UniProtKB-ARBA"/>
</dbReference>
<dbReference type="GO" id="GO:0005524">
    <property type="term" value="F:ATP binding"/>
    <property type="evidence" value="ECO:0007669"/>
    <property type="project" value="UniProtKB-KW"/>
</dbReference>
<dbReference type="InterPro" id="IPR041118">
    <property type="entry name" value="Rx_N"/>
</dbReference>
<evidence type="ECO:0000259" key="5">
    <source>
        <dbReference type="Pfam" id="PF00931"/>
    </source>
</evidence>
<dbReference type="SUPFAM" id="SSF52058">
    <property type="entry name" value="L domain-like"/>
    <property type="match status" value="1"/>
</dbReference>
<dbReference type="SUPFAM" id="SSF52540">
    <property type="entry name" value="P-loop containing nucleoside triphosphate hydrolases"/>
    <property type="match status" value="1"/>
</dbReference>
<keyword evidence="4" id="KW-0067">ATP-binding</keyword>
<evidence type="ECO:0000256" key="2">
    <source>
        <dbReference type="ARBA" id="ARBA00022741"/>
    </source>
</evidence>
<dbReference type="Gene3D" id="1.20.5.4130">
    <property type="match status" value="1"/>
</dbReference>
<gene>
    <name evidence="8" type="ORF">COLO4_29278</name>
</gene>
<keyword evidence="2" id="KW-0547">Nucleotide-binding</keyword>
<feature type="domain" description="NB-ARC" evidence="5">
    <location>
        <begin position="104"/>
        <end position="214"/>
    </location>
</feature>
<dbReference type="InterPro" id="IPR042197">
    <property type="entry name" value="Apaf_helical"/>
</dbReference>
<feature type="domain" description="Disease resistance R13L4/SHOC-2-like LRR" evidence="7">
    <location>
        <begin position="314"/>
        <end position="488"/>
    </location>
</feature>
<sequence>MAAALVSAIIQQLATIAAENARQEFKLVTGVKKEVQNLESNFKAIQCVLEDAEERQVVNKSVGYWLERLKQVSYDMDDVLDEWKFALQKLETETDEVDGFCVQMKKKIARAILGGLDQDSTNLQTLQNVLDKICENIESARFLLVLDDVWTDRDEDWQALRATFQQGMPGSRILVTTRKESVAIGLGSSPSQMFPVKQLSDDVCWSILSQVALIRDDDELLKSLEDVGREVAKKCRGLPLAAKTLGSLLREKKNKNEWRNVLNSEFLTKQEIVSKEFNSSEGESLHLSSQLARHLRITIGEGRRFPMSINRVGKLRSLLAIGQKYDVSYEALQSLFNEARCLRILEFGIGYGYLAACVKEIPEDIGKLIHLRYLNLRFSYDLKKLPKATCELRNLQYLNLSGCLSLEELPGEIEKLINLRYLYTRFCHELKYYPKGIRKLTGLRELDIIKARIDCNDPRVFCVGDLENLDLLSGALDLHMEGNTNLGDSWEEEVKRAEFQNKVLLTRLNMTLMLEGRSAEQDIKNNVMQALNLPSNLHPHWW</sequence>
<name>A0A1R3HFE0_9ROSI</name>
<evidence type="ECO:0000256" key="4">
    <source>
        <dbReference type="ARBA" id="ARBA00022840"/>
    </source>
</evidence>
<dbReference type="Gene3D" id="1.10.8.430">
    <property type="entry name" value="Helical domain of apoptotic protease-activating factors"/>
    <property type="match status" value="1"/>
</dbReference>
<evidence type="ECO:0000256" key="1">
    <source>
        <dbReference type="ARBA" id="ARBA00022737"/>
    </source>
</evidence>
<evidence type="ECO:0000313" key="8">
    <source>
        <dbReference type="EMBL" id="OMO69069.1"/>
    </source>
</evidence>
<dbReference type="Gene3D" id="3.80.10.10">
    <property type="entry name" value="Ribonuclease Inhibitor"/>
    <property type="match status" value="1"/>
</dbReference>
<keyword evidence="1" id="KW-0677">Repeat</keyword>
<evidence type="ECO:0000313" key="9">
    <source>
        <dbReference type="Proteomes" id="UP000187203"/>
    </source>
</evidence>
<dbReference type="Proteomes" id="UP000187203">
    <property type="component" value="Unassembled WGS sequence"/>
</dbReference>
<dbReference type="InterPro" id="IPR055414">
    <property type="entry name" value="LRR_R13L4/SHOC2-like"/>
</dbReference>
<keyword evidence="3" id="KW-0611">Plant defense</keyword>
<proteinExistence type="predicted"/>
<dbReference type="Pfam" id="PF18052">
    <property type="entry name" value="Rx_N"/>
    <property type="match status" value="1"/>
</dbReference>
<dbReference type="Pfam" id="PF23598">
    <property type="entry name" value="LRR_14"/>
    <property type="match status" value="1"/>
</dbReference>
<evidence type="ECO:0000256" key="3">
    <source>
        <dbReference type="ARBA" id="ARBA00022821"/>
    </source>
</evidence>
<dbReference type="InterPro" id="IPR032675">
    <property type="entry name" value="LRR_dom_sf"/>
</dbReference>
<dbReference type="OrthoDB" id="5279713at2759"/>
<keyword evidence="9" id="KW-1185">Reference proteome</keyword>
<dbReference type="Pfam" id="PF00931">
    <property type="entry name" value="NB-ARC"/>
    <property type="match status" value="1"/>
</dbReference>
<dbReference type="GO" id="GO:0043531">
    <property type="term" value="F:ADP binding"/>
    <property type="evidence" value="ECO:0007669"/>
    <property type="project" value="InterPro"/>
</dbReference>
<feature type="domain" description="Disease resistance N-terminal" evidence="6">
    <location>
        <begin position="6"/>
        <end position="92"/>
    </location>
</feature>
<evidence type="ECO:0000259" key="6">
    <source>
        <dbReference type="Pfam" id="PF18052"/>
    </source>
</evidence>
<dbReference type="PANTHER" id="PTHR36766:SF45">
    <property type="entry name" value="NB-ARC DOMAIN-CONTAINING PROTEIN"/>
    <property type="match status" value="1"/>
</dbReference>